<feature type="transmembrane region" description="Helical" evidence="1">
    <location>
        <begin position="223"/>
        <end position="245"/>
    </location>
</feature>
<dbReference type="eggNOG" id="COG1287">
    <property type="taxonomic scope" value="Bacteria"/>
</dbReference>
<keyword evidence="4" id="KW-1185">Reference proteome</keyword>
<feature type="transmembrane region" description="Helical" evidence="1">
    <location>
        <begin position="182"/>
        <end position="211"/>
    </location>
</feature>
<feature type="transmembrane region" description="Helical" evidence="1">
    <location>
        <begin position="299"/>
        <end position="316"/>
    </location>
</feature>
<dbReference type="RefSeq" id="WP_013767713.1">
    <property type="nucleotide sequence ID" value="NC_015510.1"/>
</dbReference>
<keyword evidence="1" id="KW-0472">Membrane</keyword>
<feature type="transmembrane region" description="Helical" evidence="1">
    <location>
        <begin position="128"/>
        <end position="145"/>
    </location>
</feature>
<keyword evidence="1" id="KW-1133">Transmembrane helix</keyword>
<dbReference type="Proteomes" id="UP000008461">
    <property type="component" value="Chromosome"/>
</dbReference>
<dbReference type="KEGG" id="hhy:Halhy_5354"/>
<feature type="transmembrane region" description="Helical" evidence="1">
    <location>
        <begin position="405"/>
        <end position="428"/>
    </location>
</feature>
<reference evidence="3 4" key="1">
    <citation type="journal article" date="2011" name="Stand. Genomic Sci.">
        <title>Complete genome sequence of Haliscomenobacter hydrossis type strain (O).</title>
        <authorList>
            <consortium name="US DOE Joint Genome Institute (JGI-PGF)"/>
            <person name="Daligault H."/>
            <person name="Lapidus A."/>
            <person name="Zeytun A."/>
            <person name="Nolan M."/>
            <person name="Lucas S."/>
            <person name="Del Rio T.G."/>
            <person name="Tice H."/>
            <person name="Cheng J.F."/>
            <person name="Tapia R."/>
            <person name="Han C."/>
            <person name="Goodwin L."/>
            <person name="Pitluck S."/>
            <person name="Liolios K."/>
            <person name="Pagani I."/>
            <person name="Ivanova N."/>
            <person name="Huntemann M."/>
            <person name="Mavromatis K."/>
            <person name="Mikhailova N."/>
            <person name="Pati A."/>
            <person name="Chen A."/>
            <person name="Palaniappan K."/>
            <person name="Land M."/>
            <person name="Hauser L."/>
            <person name="Brambilla E.M."/>
            <person name="Rohde M."/>
            <person name="Verbarg S."/>
            <person name="Goker M."/>
            <person name="Bristow J."/>
            <person name="Eisen J.A."/>
            <person name="Markowitz V."/>
            <person name="Hugenholtz P."/>
            <person name="Kyrpides N.C."/>
            <person name="Klenk H.P."/>
            <person name="Woyke T."/>
        </authorList>
    </citation>
    <scope>NUCLEOTIDE SEQUENCE [LARGE SCALE GENOMIC DNA]</scope>
    <source>
        <strain evidence="4">ATCC 27775 / DSM 1100 / LMG 10767 / O</strain>
    </source>
</reference>
<evidence type="ECO:0000313" key="4">
    <source>
        <dbReference type="Proteomes" id="UP000008461"/>
    </source>
</evidence>
<dbReference type="STRING" id="760192.Halhy_5354"/>
<evidence type="ECO:0000313" key="3">
    <source>
        <dbReference type="EMBL" id="AEE53179.1"/>
    </source>
</evidence>
<dbReference type="Pfam" id="PF19830">
    <property type="entry name" value="DUF6311"/>
    <property type="match status" value="1"/>
</dbReference>
<feature type="transmembrane region" description="Helical" evidence="1">
    <location>
        <begin position="336"/>
        <end position="356"/>
    </location>
</feature>
<feature type="transmembrane region" description="Helical" evidence="1">
    <location>
        <begin position="101"/>
        <end position="121"/>
    </location>
</feature>
<gene>
    <name evidence="3" type="ordered locus">Halhy_5354</name>
</gene>
<feature type="transmembrane region" description="Helical" evidence="1">
    <location>
        <begin position="376"/>
        <end position="393"/>
    </location>
</feature>
<proteinExistence type="predicted"/>
<reference key="2">
    <citation type="submission" date="2011-04" db="EMBL/GenBank/DDBJ databases">
        <title>Complete sequence of chromosome of Haliscomenobacter hydrossis DSM 1100.</title>
        <authorList>
            <consortium name="US DOE Joint Genome Institute (JGI-PGF)"/>
            <person name="Lucas S."/>
            <person name="Han J."/>
            <person name="Lapidus A."/>
            <person name="Bruce D."/>
            <person name="Goodwin L."/>
            <person name="Pitluck S."/>
            <person name="Peters L."/>
            <person name="Kyrpides N."/>
            <person name="Mavromatis K."/>
            <person name="Ivanova N."/>
            <person name="Ovchinnikova G."/>
            <person name="Pagani I."/>
            <person name="Daligault H."/>
            <person name="Detter J.C."/>
            <person name="Han C."/>
            <person name="Land M."/>
            <person name="Hauser L."/>
            <person name="Markowitz V."/>
            <person name="Cheng J.-F."/>
            <person name="Hugenholtz P."/>
            <person name="Woyke T."/>
            <person name="Wu D."/>
            <person name="Verbarg S."/>
            <person name="Frueling A."/>
            <person name="Brambilla E."/>
            <person name="Klenk H.-P."/>
            <person name="Eisen J.A."/>
        </authorList>
    </citation>
    <scope>NUCLEOTIDE SEQUENCE</scope>
    <source>
        <strain>DSM 1100</strain>
    </source>
</reference>
<feature type="transmembrane region" description="Helical" evidence="1">
    <location>
        <begin position="151"/>
        <end position="170"/>
    </location>
</feature>
<evidence type="ECO:0000259" key="2">
    <source>
        <dbReference type="Pfam" id="PF19830"/>
    </source>
</evidence>
<feature type="domain" description="DUF6311" evidence="2">
    <location>
        <begin position="14"/>
        <end position="414"/>
    </location>
</feature>
<dbReference type="HOGENOM" id="CLU_365917_0_0_10"/>
<feature type="transmembrane region" description="Helical" evidence="1">
    <location>
        <begin position="7"/>
        <end position="24"/>
    </location>
</feature>
<dbReference type="OrthoDB" id="976311at2"/>
<dbReference type="AlphaFoldDB" id="F4KPX5"/>
<evidence type="ECO:0000256" key="1">
    <source>
        <dbReference type="SAM" id="Phobius"/>
    </source>
</evidence>
<dbReference type="InterPro" id="IPR046278">
    <property type="entry name" value="DUF6311"/>
</dbReference>
<feature type="transmembrane region" description="Helical" evidence="1">
    <location>
        <begin position="266"/>
        <end position="283"/>
    </location>
</feature>
<keyword evidence="1" id="KW-0812">Transmembrane</keyword>
<accession>F4KPX5</accession>
<dbReference type="EMBL" id="CP002691">
    <property type="protein sequence ID" value="AEE53179.1"/>
    <property type="molecule type" value="Genomic_DNA"/>
</dbReference>
<sequence>MTQHQRYGLLVITLLSIIALFFHYRPYLTDPGNSFFNLYGDGFKNYYTVYYHVKHDKNYTHFDGMNYPHGDHVMFTDGQPALANTLKFISQNIVDISDHTIAIMNLAIIFSFLLCAIFLYLILVRLQVAPWFAVLAALGIMLMSPQHFRPIGHYALSYGFVIPLIIYLLLRFEEKPSVKLSALIGVLIWIFGLLHMYFLAIVGMLIGWYFLFSFLQKRTLQEALTLGMHYAIQVVLPFVLIQLWINSSDVIADRPKTPSGFLDYRAHWEGIVTAVHVPYWGWVDKNLIDIRNMTFESEIYIGIVGVIGFLCFWPLLLRKKAFPVEEGAAPRFLSRLFPAISIMLLISLGLPFVLPGMKFLIDYLGPFRQFRGQGRFAWAFYYGWGIMLWYLIYQRIPLWKQNRRVWLLGLALLVLAAESYFMSAASFLKPYKDEAHYNKQKFESGPGFWFKDINLLDYQAILPMPYFHTGSENFVVDAQRDAVRFGVMGGWHYGMQNLGVNLSRTSISQTLKLIPLDYLPYRPYAFLEDLPNDKPLLVVLDKAQYFSVPQSSSYLLRFTETIFEDSLVQLRKLPLEAFNKAVDAWRYDIRSGYDGTLQKGIMRDGFLLPDSAYQFYYRTFDDIKSPKKYQGKGAFVARGRHRVPFLTFQVPSANNECSVWVYLGEDERARMNFKGYEDIGQGVEKLVVHNACKFDLQVLDSNGWGLVVFPINVSRPGATVRLELECPDMKISEMYIDEFMVRQVGRPQDNIFWRSGDYLVYNNFWFPKMF</sequence>
<name>F4KPX5_HALH1</name>
<protein>
    <recommendedName>
        <fullName evidence="2">DUF6311 domain-containing protein</fullName>
    </recommendedName>
</protein>
<organism evidence="3 4">
    <name type="scientific">Haliscomenobacter hydrossis (strain ATCC 27775 / DSM 1100 / LMG 10767 / O)</name>
    <dbReference type="NCBI Taxonomy" id="760192"/>
    <lineage>
        <taxon>Bacteria</taxon>
        <taxon>Pseudomonadati</taxon>
        <taxon>Bacteroidota</taxon>
        <taxon>Saprospiria</taxon>
        <taxon>Saprospirales</taxon>
        <taxon>Haliscomenobacteraceae</taxon>
        <taxon>Haliscomenobacter</taxon>
    </lineage>
</organism>